<dbReference type="PROSITE" id="PS00041">
    <property type="entry name" value="HTH_ARAC_FAMILY_1"/>
    <property type="match status" value="1"/>
</dbReference>
<feature type="transmembrane region" description="Helical" evidence="4">
    <location>
        <begin position="67"/>
        <end position="85"/>
    </location>
</feature>
<dbReference type="EMBL" id="NPDN01000002">
    <property type="protein sequence ID" value="PJZ26715.1"/>
    <property type="molecule type" value="Genomic_DNA"/>
</dbReference>
<name>A0A2M9XG89_9LEPT</name>
<keyword evidence="4" id="KW-0812">Transmembrane</keyword>
<sequence>MEHLPGFFLHFWIQFGTALCLLLAAMELAKKRENAMPGGIFYLAIILALVESRLGLGLLPWAADHIWFWPAFFPAVWAVGPMLLLVSKNMVQFALDREIQIGKHFIPAILLFLGELIAYIILPAEEIREYIRNAMFGSKVDILTGVTIFGSIHQTVYSIFLWVLFRKASKETEIPLSSLVYTILFVVFTTIQLCWFGYFLKNQFLLAAGSSFQTLGIVLIFLFSSRYPNFFISLKSEIQQKRYERTQLNGLDLDQLHTRIKELVEADKIYKEESLKIQDFAEKLLVSPHQLSRILNETYGKNFNEFLNSFRVEEAKTLLLEDLDRTVLSIAYDVGFNTKSTFNAQFLKITGMTPLEWRKKGSKL</sequence>
<gene>
    <name evidence="6" type="ORF">CH357_04280</name>
</gene>
<dbReference type="RefSeq" id="WP_100705531.1">
    <property type="nucleotide sequence ID" value="NZ_NPDL01000002.1"/>
</dbReference>
<dbReference type="InterPro" id="IPR018062">
    <property type="entry name" value="HTH_AraC-typ_CS"/>
</dbReference>
<dbReference type="InterPro" id="IPR018060">
    <property type="entry name" value="HTH_AraC"/>
</dbReference>
<dbReference type="InterPro" id="IPR009057">
    <property type="entry name" value="Homeodomain-like_sf"/>
</dbReference>
<dbReference type="SMART" id="SM00342">
    <property type="entry name" value="HTH_ARAC"/>
    <property type="match status" value="1"/>
</dbReference>
<keyword evidence="2" id="KW-0238">DNA-binding</keyword>
<proteinExistence type="predicted"/>
<evidence type="ECO:0000313" key="6">
    <source>
        <dbReference type="EMBL" id="PJZ26715.1"/>
    </source>
</evidence>
<keyword evidence="3" id="KW-0804">Transcription</keyword>
<reference evidence="6 7" key="1">
    <citation type="submission" date="2017-07" db="EMBL/GenBank/DDBJ databases">
        <title>Leptospira spp. isolated from tropical soils.</title>
        <authorList>
            <person name="Thibeaux R."/>
            <person name="Iraola G."/>
            <person name="Ferres I."/>
            <person name="Bierque E."/>
            <person name="Girault D."/>
            <person name="Soupe-Gilbert M.-E."/>
            <person name="Picardeau M."/>
            <person name="Goarant C."/>
        </authorList>
    </citation>
    <scope>NUCLEOTIDE SEQUENCE [LARGE SCALE GENOMIC DNA]</scope>
    <source>
        <strain evidence="6 7">MCA1-C-A1</strain>
    </source>
</reference>
<dbReference type="Pfam" id="PF12833">
    <property type="entry name" value="HTH_18"/>
    <property type="match status" value="1"/>
</dbReference>
<evidence type="ECO:0000256" key="1">
    <source>
        <dbReference type="ARBA" id="ARBA00023015"/>
    </source>
</evidence>
<evidence type="ECO:0000313" key="7">
    <source>
        <dbReference type="Proteomes" id="UP000232196"/>
    </source>
</evidence>
<keyword evidence="4" id="KW-0472">Membrane</keyword>
<feature type="transmembrane region" description="Helical" evidence="4">
    <location>
        <begin position="40"/>
        <end position="61"/>
    </location>
</feature>
<feature type="transmembrane region" description="Helical" evidence="4">
    <location>
        <begin position="204"/>
        <end position="223"/>
    </location>
</feature>
<dbReference type="Gene3D" id="1.10.10.60">
    <property type="entry name" value="Homeodomain-like"/>
    <property type="match status" value="2"/>
</dbReference>
<feature type="transmembrane region" description="Helical" evidence="4">
    <location>
        <begin position="105"/>
        <end position="122"/>
    </location>
</feature>
<keyword evidence="4" id="KW-1133">Transmembrane helix</keyword>
<evidence type="ECO:0000259" key="5">
    <source>
        <dbReference type="PROSITE" id="PS01124"/>
    </source>
</evidence>
<keyword evidence="7" id="KW-1185">Reference proteome</keyword>
<organism evidence="6 7">
    <name type="scientific">Leptospira hartskeerlii</name>
    <dbReference type="NCBI Taxonomy" id="2023177"/>
    <lineage>
        <taxon>Bacteria</taxon>
        <taxon>Pseudomonadati</taxon>
        <taxon>Spirochaetota</taxon>
        <taxon>Spirochaetia</taxon>
        <taxon>Leptospirales</taxon>
        <taxon>Leptospiraceae</taxon>
        <taxon>Leptospira</taxon>
    </lineage>
</organism>
<keyword evidence="1" id="KW-0805">Transcription regulation</keyword>
<dbReference type="PANTHER" id="PTHR43280:SF29">
    <property type="entry name" value="ARAC-FAMILY TRANSCRIPTIONAL REGULATOR"/>
    <property type="match status" value="1"/>
</dbReference>
<dbReference type="PROSITE" id="PS01124">
    <property type="entry name" value="HTH_ARAC_FAMILY_2"/>
    <property type="match status" value="1"/>
</dbReference>
<dbReference type="SUPFAM" id="SSF46689">
    <property type="entry name" value="Homeodomain-like"/>
    <property type="match status" value="1"/>
</dbReference>
<dbReference type="PANTHER" id="PTHR43280">
    <property type="entry name" value="ARAC-FAMILY TRANSCRIPTIONAL REGULATOR"/>
    <property type="match status" value="1"/>
</dbReference>
<accession>A0A2M9XG89</accession>
<feature type="transmembrane region" description="Helical" evidence="4">
    <location>
        <begin position="176"/>
        <end position="198"/>
    </location>
</feature>
<feature type="transmembrane region" description="Helical" evidence="4">
    <location>
        <begin position="142"/>
        <end position="164"/>
    </location>
</feature>
<dbReference type="GO" id="GO:0003700">
    <property type="term" value="F:DNA-binding transcription factor activity"/>
    <property type="evidence" value="ECO:0007669"/>
    <property type="project" value="InterPro"/>
</dbReference>
<protein>
    <submittedName>
        <fullName evidence="6">AraC family transcriptional regulator</fullName>
    </submittedName>
</protein>
<feature type="domain" description="HTH araC/xylS-type" evidence="5">
    <location>
        <begin position="258"/>
        <end position="360"/>
    </location>
</feature>
<dbReference type="OrthoDB" id="340731at2"/>
<dbReference type="AlphaFoldDB" id="A0A2M9XG89"/>
<comment type="caution">
    <text evidence="6">The sequence shown here is derived from an EMBL/GenBank/DDBJ whole genome shotgun (WGS) entry which is preliminary data.</text>
</comment>
<feature type="transmembrane region" description="Helical" evidence="4">
    <location>
        <begin position="6"/>
        <end position="28"/>
    </location>
</feature>
<evidence type="ECO:0000256" key="4">
    <source>
        <dbReference type="SAM" id="Phobius"/>
    </source>
</evidence>
<evidence type="ECO:0000256" key="3">
    <source>
        <dbReference type="ARBA" id="ARBA00023163"/>
    </source>
</evidence>
<dbReference type="GO" id="GO:0043565">
    <property type="term" value="F:sequence-specific DNA binding"/>
    <property type="evidence" value="ECO:0007669"/>
    <property type="project" value="InterPro"/>
</dbReference>
<dbReference type="Proteomes" id="UP000232196">
    <property type="component" value="Unassembled WGS sequence"/>
</dbReference>
<evidence type="ECO:0000256" key="2">
    <source>
        <dbReference type="ARBA" id="ARBA00023125"/>
    </source>
</evidence>